<keyword evidence="4" id="KW-1185">Reference proteome</keyword>
<dbReference type="Proteomes" id="UP000199524">
    <property type="component" value="Chromosome I"/>
</dbReference>
<dbReference type="Proteomes" id="UP000182272">
    <property type="component" value="Chromosome I"/>
</dbReference>
<evidence type="ECO:0000313" key="3">
    <source>
        <dbReference type="Proteomes" id="UP000182272"/>
    </source>
</evidence>
<reference evidence="2 3" key="1">
    <citation type="submission" date="2016-10" db="EMBL/GenBank/DDBJ databases">
        <authorList>
            <person name="de Groot N.N."/>
        </authorList>
    </citation>
    <scope>NUCLEOTIDE SEQUENCE [LARGE SCALE GENOMIC DNA]</scope>
    <source>
        <strain evidence="1">ATCC 23835</strain>
        <strain evidence="2 3">LMG 2158</strain>
    </source>
</reference>
<name>A0A1H6NIE6_9PSED</name>
<evidence type="ECO:0000313" key="2">
    <source>
        <dbReference type="EMBL" id="SEI12789.1"/>
    </source>
</evidence>
<accession>A0A1H1NE29</accession>
<proteinExistence type="predicted"/>
<evidence type="ECO:0000313" key="1">
    <source>
        <dbReference type="EMBL" id="SDR97223.1"/>
    </source>
</evidence>
<dbReference type="RefSeq" id="WP_019363383.1">
    <property type="nucleotide sequence ID" value="NZ_CP162519.1"/>
</dbReference>
<dbReference type="GeneID" id="300205170"/>
<gene>
    <name evidence="2" type="ORF">SAMN05216581_2523</name>
    <name evidence="1" type="ORF">SAMN05216598_0111</name>
</gene>
<dbReference type="InterPro" id="IPR018755">
    <property type="entry name" value="Phage_Mu_Gp48"/>
</dbReference>
<protein>
    <submittedName>
        <fullName evidence="2">Uncharacterized protein YmfQ in lambdoid prophage, DUF2313 family</fullName>
    </submittedName>
</protein>
<dbReference type="EMBL" id="LT629777">
    <property type="protein sequence ID" value="SDR97223.1"/>
    <property type="molecule type" value="Genomic_DNA"/>
</dbReference>
<reference evidence="4" key="2">
    <citation type="submission" date="2016-10" db="EMBL/GenBank/DDBJ databases">
        <authorList>
            <person name="Varghese N."/>
            <person name="Submissions S."/>
        </authorList>
    </citation>
    <scope>NUCLEOTIDE SEQUENCE [LARGE SCALE GENOMIC DNA]</scope>
    <source>
        <strain evidence="4">ATCC 23835</strain>
    </source>
</reference>
<dbReference type="AlphaFoldDB" id="A0A1H6NIE6"/>
<organism evidence="2 3">
    <name type="scientific">Pseudomonas asplenii</name>
    <dbReference type="NCBI Taxonomy" id="53407"/>
    <lineage>
        <taxon>Bacteria</taxon>
        <taxon>Pseudomonadati</taxon>
        <taxon>Pseudomonadota</taxon>
        <taxon>Gammaproteobacteria</taxon>
        <taxon>Pseudomonadales</taxon>
        <taxon>Pseudomonadaceae</taxon>
        <taxon>Pseudomonas</taxon>
    </lineage>
</organism>
<sequence>MAGIRTAAQYQEQLRSLLPAGPAWDPELVPEIQQVLLGIAQELARVDARAVDLLNEVDPVTVSELVPDWERVMNLPDPCLGPKPLFDDRRLAVRRRLLAVGDQSIGYFLDIARSQGYPNATITEQQTPRMGRARFGQARFGTWTAQFMWTLNTGGRLLLGRRFGASYWGERFGANPGSALECLIHRTAPAHTLVHINYD</sequence>
<accession>A0A1H6NIE6</accession>
<dbReference type="Pfam" id="PF10076">
    <property type="entry name" value="Phage_Mu_Gp48"/>
    <property type="match status" value="1"/>
</dbReference>
<dbReference type="EMBL" id="LT629972">
    <property type="protein sequence ID" value="SEI12789.1"/>
    <property type="molecule type" value="Genomic_DNA"/>
</dbReference>
<dbReference type="OrthoDB" id="6592844at2"/>
<evidence type="ECO:0000313" key="4">
    <source>
        <dbReference type="Proteomes" id="UP000199524"/>
    </source>
</evidence>